<evidence type="ECO:0000256" key="1">
    <source>
        <dbReference type="ARBA" id="ARBA00009986"/>
    </source>
</evidence>
<keyword evidence="3 4" id="KW-0560">Oxidoreductase</keyword>
<protein>
    <recommendedName>
        <fullName evidence="4">Aldehyde dehydrogenase</fullName>
    </recommendedName>
</protein>
<dbReference type="InterPro" id="IPR012394">
    <property type="entry name" value="Aldehyde_DH_NAD(P)"/>
</dbReference>
<reference evidence="8 9" key="1">
    <citation type="submission" date="2015-01" db="EMBL/GenBank/DDBJ databases">
        <title>The Genome Sequence of Ochroconis gallopava CBS43764.</title>
        <authorList>
            <consortium name="The Broad Institute Genomics Platform"/>
            <person name="Cuomo C."/>
            <person name="de Hoog S."/>
            <person name="Gorbushina A."/>
            <person name="Stielow B."/>
            <person name="Teixiera M."/>
            <person name="Abouelleil A."/>
            <person name="Chapman S.B."/>
            <person name="Priest M."/>
            <person name="Young S.K."/>
            <person name="Wortman J."/>
            <person name="Nusbaum C."/>
            <person name="Birren B."/>
        </authorList>
    </citation>
    <scope>NUCLEOTIDE SEQUENCE [LARGE SCALE GENOMIC DNA]</scope>
    <source>
        <strain evidence="8 9">CBS 43764</strain>
    </source>
</reference>
<dbReference type="Proteomes" id="UP000053259">
    <property type="component" value="Unassembled WGS sequence"/>
</dbReference>
<dbReference type="CDD" id="cd07135">
    <property type="entry name" value="ALDH_F14-YMR110C"/>
    <property type="match status" value="1"/>
</dbReference>
<evidence type="ECO:0000256" key="5">
    <source>
        <dbReference type="PIRSR" id="PIRSR036492-1"/>
    </source>
</evidence>
<gene>
    <name evidence="8" type="ORF">PV09_00909</name>
</gene>
<dbReference type="Gene3D" id="3.40.605.10">
    <property type="entry name" value="Aldehyde Dehydrogenase, Chain A, domain 1"/>
    <property type="match status" value="1"/>
</dbReference>
<dbReference type="Pfam" id="PF00171">
    <property type="entry name" value="Aldedh"/>
    <property type="match status" value="1"/>
</dbReference>
<organism evidence="8 9">
    <name type="scientific">Verruconis gallopava</name>
    <dbReference type="NCBI Taxonomy" id="253628"/>
    <lineage>
        <taxon>Eukaryota</taxon>
        <taxon>Fungi</taxon>
        <taxon>Dikarya</taxon>
        <taxon>Ascomycota</taxon>
        <taxon>Pezizomycotina</taxon>
        <taxon>Dothideomycetes</taxon>
        <taxon>Pleosporomycetidae</taxon>
        <taxon>Venturiales</taxon>
        <taxon>Sympoventuriaceae</taxon>
        <taxon>Verruconis</taxon>
    </lineage>
</organism>
<dbReference type="PANTHER" id="PTHR43570">
    <property type="entry name" value="ALDEHYDE DEHYDROGENASE"/>
    <property type="match status" value="1"/>
</dbReference>
<evidence type="ECO:0000313" key="8">
    <source>
        <dbReference type="EMBL" id="KIW09012.1"/>
    </source>
</evidence>
<dbReference type="InterPro" id="IPR016163">
    <property type="entry name" value="Ald_DH_C"/>
</dbReference>
<dbReference type="InterPro" id="IPR016162">
    <property type="entry name" value="Ald_DH_N"/>
</dbReference>
<dbReference type="PROSITE" id="PS00070">
    <property type="entry name" value="ALDEHYDE_DEHYDR_CYS"/>
    <property type="match status" value="1"/>
</dbReference>
<evidence type="ECO:0000256" key="2">
    <source>
        <dbReference type="ARBA" id="ARBA00022746"/>
    </source>
</evidence>
<evidence type="ECO:0000313" key="9">
    <source>
        <dbReference type="Proteomes" id="UP000053259"/>
    </source>
</evidence>
<dbReference type="GeneID" id="27308882"/>
<feature type="transmembrane region" description="Helical" evidence="6">
    <location>
        <begin position="477"/>
        <end position="500"/>
    </location>
</feature>
<sequence>MGFSTPEEFDAAYKSTRDAFNAGITKDKKWRLKQLKKAFWMMEDNKERICKALYDDLHKHKQESVMADIVAVQHDILDTIKNFDAWTKDEKPFRFDPLNFMMGTTVRKEPLGVTLIIGAWNYPMLLLLQPMVAAIAAGCAVILKPSDVAVASQDLLMEMIPKYLDQRAIRCVTAGPKEMAYILEHKYDHIFYTGSAAVAKFIHAAAAKHLTPVTLELGGQGPAIVSKNANIELAAKRIAATKFMNAGQVCLNVNHVLVDPSVRKELVSRMANYFDTFNGGKGNRPEWITHVVNDRNWARLDNLLKNTQGKIVYGGERDAKTRYFAPTIVVDVKPGDSLLSEELFGPILPVVDMTYDQAIKFTAQGEHPLALYPFTESQAEKDRISKETLSGGVTFNDCALHAFAKGAPFGGTGNSGTGAYHGPYGILTFSHLRTYVNGLPSWMEGLMSARYPPYSDKKTKFLAPPPKASFDREGNDIGVFGSMAALLGFGAAAATAYVLVPKEYYGKYLAKLYK</sequence>
<evidence type="ECO:0000256" key="4">
    <source>
        <dbReference type="PIRNR" id="PIRNR036492"/>
    </source>
</evidence>
<dbReference type="GO" id="GO:0004029">
    <property type="term" value="F:aldehyde dehydrogenase (NAD+) activity"/>
    <property type="evidence" value="ECO:0007669"/>
    <property type="project" value="TreeGrafter"/>
</dbReference>
<keyword evidence="6" id="KW-0472">Membrane</keyword>
<comment type="similarity">
    <text evidence="1 4">Belongs to the aldehyde dehydrogenase family.</text>
</comment>
<dbReference type="STRING" id="253628.A0A0D1Z7V4"/>
<dbReference type="GO" id="GO:0016117">
    <property type="term" value="P:carotenoid biosynthetic process"/>
    <property type="evidence" value="ECO:0007669"/>
    <property type="project" value="UniProtKB-KW"/>
</dbReference>
<name>A0A0D1Z7V4_9PEZI</name>
<dbReference type="Gene3D" id="3.40.309.10">
    <property type="entry name" value="Aldehyde Dehydrogenase, Chain A, domain 2"/>
    <property type="match status" value="1"/>
</dbReference>
<dbReference type="PIRSF" id="PIRSF036492">
    <property type="entry name" value="ALDH"/>
    <property type="match status" value="1"/>
</dbReference>
<feature type="active site" evidence="5">
    <location>
        <position position="250"/>
    </location>
</feature>
<keyword evidence="2" id="KW-0125">Carotenoid biosynthesis</keyword>
<dbReference type="InParanoid" id="A0A0D1Z7V4"/>
<dbReference type="SUPFAM" id="SSF53720">
    <property type="entry name" value="ALDH-like"/>
    <property type="match status" value="1"/>
</dbReference>
<dbReference type="InterPro" id="IPR016160">
    <property type="entry name" value="Ald_DH_CS_CYS"/>
</dbReference>
<keyword evidence="6" id="KW-1133">Transmembrane helix</keyword>
<dbReference type="OrthoDB" id="440325at2759"/>
<keyword evidence="9" id="KW-1185">Reference proteome</keyword>
<evidence type="ECO:0000259" key="7">
    <source>
        <dbReference type="Pfam" id="PF00171"/>
    </source>
</evidence>
<dbReference type="EMBL" id="KN847530">
    <property type="protein sequence ID" value="KIW09012.1"/>
    <property type="molecule type" value="Genomic_DNA"/>
</dbReference>
<dbReference type="RefSeq" id="XP_016218881.1">
    <property type="nucleotide sequence ID" value="XM_016353728.1"/>
</dbReference>
<dbReference type="GO" id="GO:0005737">
    <property type="term" value="C:cytoplasm"/>
    <property type="evidence" value="ECO:0007669"/>
    <property type="project" value="TreeGrafter"/>
</dbReference>
<dbReference type="VEuPathDB" id="FungiDB:PV09_00909"/>
<dbReference type="GO" id="GO:0006081">
    <property type="term" value="P:aldehyde metabolic process"/>
    <property type="evidence" value="ECO:0007669"/>
    <property type="project" value="InterPro"/>
</dbReference>
<evidence type="ECO:0000256" key="3">
    <source>
        <dbReference type="ARBA" id="ARBA00023002"/>
    </source>
</evidence>
<dbReference type="PANTHER" id="PTHR43570:SF16">
    <property type="entry name" value="ALDEHYDE DEHYDROGENASE TYPE III, ISOFORM Q"/>
    <property type="match status" value="1"/>
</dbReference>
<proteinExistence type="inferred from homology"/>
<evidence type="ECO:0000256" key="6">
    <source>
        <dbReference type="SAM" id="Phobius"/>
    </source>
</evidence>
<keyword evidence="6" id="KW-0812">Transmembrane</keyword>
<feature type="domain" description="Aldehyde dehydrogenase" evidence="7">
    <location>
        <begin position="5"/>
        <end position="434"/>
    </location>
</feature>
<accession>A0A0D1Z7V4</accession>
<dbReference type="FunFam" id="3.40.605.10:FF:000004">
    <property type="entry name" value="Aldehyde dehydrogenase"/>
    <property type="match status" value="1"/>
</dbReference>
<dbReference type="InterPro" id="IPR015590">
    <property type="entry name" value="Aldehyde_DH_dom"/>
</dbReference>
<feature type="active site" evidence="5">
    <location>
        <position position="216"/>
    </location>
</feature>
<dbReference type="AlphaFoldDB" id="A0A0D1Z7V4"/>
<dbReference type="InterPro" id="IPR016161">
    <property type="entry name" value="Ald_DH/histidinol_DH"/>
</dbReference>